<evidence type="ECO:0000256" key="1">
    <source>
        <dbReference type="SAM" id="MobiDB-lite"/>
    </source>
</evidence>
<feature type="transmembrane region" description="Helical" evidence="2">
    <location>
        <begin position="39"/>
        <end position="60"/>
    </location>
</feature>
<gene>
    <name evidence="3" type="ORF">J21TS7_24230</name>
</gene>
<sequence length="283" mass="31655">MARHSKSQTKHSSTKTHQGDRKGKSKRKGKPAGSRASRFWLGLLKFLGFFILAGLLLLYWDSARLASLISHAAPVQQLTADTNGIVRIEGEAEGETAAADQGKLRQRYLLLQKEKFNWHCSKSGCNYMWNEDAVPQVWGNLSIQGVKVESERFKFYSGWLPLDFETVETSQLPFVHEGETSRPLLVESPKETAYGYHALSPGQRITVIGRAVNGYLEPIHLPGEGEDQRIILIGSSVEEMLSSEKETQTGVLIAAGFVMLFLVPVIVGWIRKLFKRLQTLQSK</sequence>
<feature type="transmembrane region" description="Helical" evidence="2">
    <location>
        <begin position="250"/>
        <end position="270"/>
    </location>
</feature>
<keyword evidence="4" id="KW-1185">Reference proteome</keyword>
<protein>
    <recommendedName>
        <fullName evidence="5">RING-type E3 ubiquitin transferase</fullName>
    </recommendedName>
</protein>
<keyword evidence="2" id="KW-1133">Transmembrane helix</keyword>
<accession>A0ABQ4LCT6</accession>
<organism evidence="3 4">
    <name type="scientific">Paenibacillus cineris</name>
    <dbReference type="NCBI Taxonomy" id="237530"/>
    <lineage>
        <taxon>Bacteria</taxon>
        <taxon>Bacillati</taxon>
        <taxon>Bacillota</taxon>
        <taxon>Bacilli</taxon>
        <taxon>Bacillales</taxon>
        <taxon>Paenibacillaceae</taxon>
        <taxon>Paenibacillus</taxon>
    </lineage>
</organism>
<evidence type="ECO:0000313" key="3">
    <source>
        <dbReference type="EMBL" id="GIO54105.1"/>
    </source>
</evidence>
<reference evidence="3 4" key="1">
    <citation type="submission" date="2021-03" db="EMBL/GenBank/DDBJ databases">
        <title>Antimicrobial resistance genes in bacteria isolated from Japanese honey, and their potential for conferring macrolide and lincosamide resistance in the American foulbrood pathogen Paenibacillus larvae.</title>
        <authorList>
            <person name="Okamoto M."/>
            <person name="Kumagai M."/>
            <person name="Kanamori H."/>
            <person name="Takamatsu D."/>
        </authorList>
    </citation>
    <scope>NUCLEOTIDE SEQUENCE [LARGE SCALE GENOMIC DNA]</scope>
    <source>
        <strain evidence="3 4">J21TS7</strain>
    </source>
</reference>
<keyword evidence="2" id="KW-0812">Transmembrane</keyword>
<proteinExistence type="predicted"/>
<feature type="compositionally biased region" description="Basic residues" evidence="1">
    <location>
        <begin position="1"/>
        <end position="14"/>
    </location>
</feature>
<feature type="region of interest" description="Disordered" evidence="1">
    <location>
        <begin position="1"/>
        <end position="33"/>
    </location>
</feature>
<evidence type="ECO:0008006" key="5">
    <source>
        <dbReference type="Google" id="ProtNLM"/>
    </source>
</evidence>
<evidence type="ECO:0000313" key="4">
    <source>
        <dbReference type="Proteomes" id="UP000676601"/>
    </source>
</evidence>
<dbReference type="RefSeq" id="WP_212983706.1">
    <property type="nucleotide sequence ID" value="NZ_BORU01000001.1"/>
</dbReference>
<comment type="caution">
    <text evidence="3">The sequence shown here is derived from an EMBL/GenBank/DDBJ whole genome shotgun (WGS) entry which is preliminary data.</text>
</comment>
<name>A0ABQ4LCT6_9BACL</name>
<dbReference type="Proteomes" id="UP000676601">
    <property type="component" value="Unassembled WGS sequence"/>
</dbReference>
<dbReference type="EMBL" id="BORU01000001">
    <property type="protein sequence ID" value="GIO54105.1"/>
    <property type="molecule type" value="Genomic_DNA"/>
</dbReference>
<keyword evidence="2" id="KW-0472">Membrane</keyword>
<evidence type="ECO:0000256" key="2">
    <source>
        <dbReference type="SAM" id="Phobius"/>
    </source>
</evidence>